<protein>
    <submittedName>
        <fullName evidence="1">Uncharacterized protein</fullName>
    </submittedName>
</protein>
<dbReference type="AlphaFoldDB" id="A0A0D2XQ12"/>
<organism evidence="1 2">
    <name type="scientific">Fusarium oxysporum (strain Fo5176)</name>
    <name type="common">Fusarium vascular wilt</name>
    <dbReference type="NCBI Taxonomy" id="660025"/>
    <lineage>
        <taxon>Eukaryota</taxon>
        <taxon>Fungi</taxon>
        <taxon>Dikarya</taxon>
        <taxon>Ascomycota</taxon>
        <taxon>Pezizomycotina</taxon>
        <taxon>Sordariomycetes</taxon>
        <taxon>Hypocreomycetidae</taxon>
        <taxon>Hypocreales</taxon>
        <taxon>Nectriaceae</taxon>
        <taxon>Fusarium</taxon>
        <taxon>Fusarium oxysporum species complex</taxon>
    </lineage>
</organism>
<proteinExistence type="predicted"/>
<dbReference type="EnsemblFungi" id="FOXG_06052T0">
    <property type="protein sequence ID" value="FOXG_06052P0"/>
    <property type="gene ID" value="FOXG_06052"/>
</dbReference>
<name>A0A0D2XQ12_FUSOF</name>
<dbReference type="Proteomes" id="UP000002489">
    <property type="component" value="Unassembled WGS sequence"/>
</dbReference>
<sequence>MGSSCLTLQSLIRVVRRLVGELLLVFGHWLSHCEECWCGLLKSK</sequence>
<reference evidence="1" key="2">
    <citation type="submission" date="2025-08" db="UniProtKB">
        <authorList>
            <consortium name="EnsemblFungi"/>
        </authorList>
    </citation>
    <scope>IDENTIFICATION</scope>
    <source>
        <strain evidence="1">4287 / CBS 123668 / FGSC 9935 / NRRL 34936</strain>
    </source>
</reference>
<evidence type="ECO:0000313" key="2">
    <source>
        <dbReference type="Proteomes" id="UP000002489"/>
    </source>
</evidence>
<accession>A0A0D2XQ12</accession>
<reference evidence="2" key="1">
    <citation type="journal article" date="2012" name="Mol. Plant Microbe Interact.">
        <title>A highly conserved effector in Fusarium oxysporum is required for full virulence on Arabidopsis.</title>
        <authorList>
            <person name="Thatcher L.F."/>
            <person name="Gardiner D.M."/>
            <person name="Kazan K."/>
            <person name="Manners J."/>
        </authorList>
    </citation>
    <scope>NUCLEOTIDE SEQUENCE [LARGE SCALE GENOMIC DNA]</scope>
    <source>
        <strain evidence="2">Fo5176</strain>
    </source>
</reference>
<evidence type="ECO:0000313" key="1">
    <source>
        <dbReference type="EnsemblFungi" id="FOXG_06052P0"/>
    </source>
</evidence>